<feature type="compositionally biased region" description="Basic and acidic residues" evidence="1">
    <location>
        <begin position="169"/>
        <end position="197"/>
    </location>
</feature>
<feature type="chain" id="PRO_5006630068" evidence="2">
    <location>
        <begin position="25"/>
        <end position="197"/>
    </location>
</feature>
<dbReference type="AlphaFoldDB" id="A0A0S4XNP4"/>
<evidence type="ECO:0000256" key="2">
    <source>
        <dbReference type="SAM" id="SignalP"/>
    </source>
</evidence>
<feature type="signal peptide" evidence="2">
    <location>
        <begin position="1"/>
        <end position="24"/>
    </location>
</feature>
<feature type="region of interest" description="Disordered" evidence="1">
    <location>
        <begin position="163"/>
        <end position="197"/>
    </location>
</feature>
<accession>A0A0S4XNP4</accession>
<dbReference type="EMBL" id="FAXN01000039">
    <property type="protein sequence ID" value="CUV65573.1"/>
    <property type="molecule type" value="Genomic_DNA"/>
</dbReference>
<protein>
    <submittedName>
        <fullName evidence="3">Uncharacterized protein</fullName>
    </submittedName>
</protein>
<reference evidence="3" key="1">
    <citation type="submission" date="2015-11" db="EMBL/GenBank/DDBJ databases">
        <authorList>
            <person name="Zhang Y."/>
            <person name="Guo Z."/>
        </authorList>
    </citation>
    <scope>NUCLEOTIDE SEQUENCE</scope>
    <source>
        <strain evidence="3">BN30871</strain>
    </source>
</reference>
<name>A0A0S4XNP4_9BACT</name>
<evidence type="ECO:0000313" key="3">
    <source>
        <dbReference type="EMBL" id="CUV65573.1"/>
    </source>
</evidence>
<organism evidence="3">
    <name type="scientific">Sulfurovum sp. enrichment culture clone C5</name>
    <dbReference type="NCBI Taxonomy" id="497650"/>
    <lineage>
        <taxon>Bacteria</taxon>
        <taxon>Pseudomonadati</taxon>
        <taxon>Campylobacterota</taxon>
        <taxon>Epsilonproteobacteria</taxon>
        <taxon>Campylobacterales</taxon>
        <taxon>Sulfurovaceae</taxon>
        <taxon>Sulfurovum</taxon>
        <taxon>environmental samples</taxon>
    </lineage>
</organism>
<gene>
    <name evidence="3" type="ORF">BN3087_390024</name>
</gene>
<proteinExistence type="predicted"/>
<evidence type="ECO:0000256" key="1">
    <source>
        <dbReference type="SAM" id="MobiDB-lite"/>
    </source>
</evidence>
<keyword evidence="2" id="KW-0732">Signal</keyword>
<sequence>MKKTNLKNILVAGLIITTSTFAFANHSNEKSFIGGVIAGAILSNAFTTDKYADRPVYVYNDRYYYGGDYRNGYYNHNGVRLYGGKYYNQSRLNNYRNHIVSLNDRYNNSPVYVYNGRYYYGGKYKHGYYYFKNYRLSGGKYYYQPRTYYKHKIGYNNTIDRYNQNTRSYNDDRYDDRYNDRDDNRYYDRNDRRDRNY</sequence>